<sequence length="214" mass="23898">MGKRIFGIIAMVAAGLALARLVDAAGKKALIRTAQELNTKLDSIGNEYNMALDKRNRLELDRQLLSHRIAAMSRQENYLVINRRRRRLQLAMGNKIMLETGYKLRGSTDGIQNFLALPKAVLEVLGKRTKTDWCRPDWLYRLEGIEPPADSTERLVPDAFGPGELFLGGGIALHGRVKEKVPPEAIDHTYIELDNKWLAAVVNAVKPGSLVFIQ</sequence>
<dbReference type="Proteomes" id="UP000215559">
    <property type="component" value="Unassembled WGS sequence"/>
</dbReference>
<evidence type="ECO:0000313" key="2">
    <source>
        <dbReference type="Proteomes" id="UP000215559"/>
    </source>
</evidence>
<comment type="caution">
    <text evidence="1">The sequence shown here is derived from an EMBL/GenBank/DDBJ whole genome shotgun (WGS) entry which is preliminary data.</text>
</comment>
<protein>
    <submittedName>
        <fullName evidence="1">Uncharacterized protein</fullName>
    </submittedName>
</protein>
<dbReference type="AlphaFoldDB" id="A0A235BXV7"/>
<organism evidence="1 2">
    <name type="scientific">candidate division WOR-3 bacterium JGI_Cruoil_03_51_56</name>
    <dbReference type="NCBI Taxonomy" id="1973747"/>
    <lineage>
        <taxon>Bacteria</taxon>
        <taxon>Bacteria division WOR-3</taxon>
    </lineage>
</organism>
<gene>
    <name evidence="1" type="ORF">CH330_02930</name>
</gene>
<name>A0A235BXV7_UNCW3</name>
<evidence type="ECO:0000313" key="1">
    <source>
        <dbReference type="EMBL" id="OYD16385.1"/>
    </source>
</evidence>
<proteinExistence type="predicted"/>
<reference evidence="1 2" key="1">
    <citation type="submission" date="2017-07" db="EMBL/GenBank/DDBJ databases">
        <title>Recovery of genomes from metagenomes via a dereplication, aggregation, and scoring strategy.</title>
        <authorList>
            <person name="Sieber C.M."/>
            <person name="Probst A.J."/>
            <person name="Sharrar A."/>
            <person name="Thomas B.C."/>
            <person name="Hess M."/>
            <person name="Tringe S.G."/>
            <person name="Banfield J.F."/>
        </authorList>
    </citation>
    <scope>NUCLEOTIDE SEQUENCE [LARGE SCALE GENOMIC DNA]</scope>
    <source>
        <strain evidence="1">JGI_Cruoil_03_51_56</strain>
    </source>
</reference>
<dbReference type="EMBL" id="NOZP01000053">
    <property type="protein sequence ID" value="OYD16385.1"/>
    <property type="molecule type" value="Genomic_DNA"/>
</dbReference>
<accession>A0A235BXV7</accession>